<dbReference type="SUPFAM" id="SSF57997">
    <property type="entry name" value="Tropomyosin"/>
    <property type="match status" value="1"/>
</dbReference>
<feature type="region of interest" description="Disordered" evidence="6">
    <location>
        <begin position="131"/>
        <end position="151"/>
    </location>
</feature>
<dbReference type="PANTHER" id="PTHR46349">
    <property type="entry name" value="CINGULIN-LIKE PROTEIN 1-RELATED"/>
    <property type="match status" value="1"/>
</dbReference>
<evidence type="ECO:0000256" key="3">
    <source>
        <dbReference type="ARBA" id="ARBA00023123"/>
    </source>
</evidence>
<gene>
    <name evidence="7" type="ORF">ZT3D7_G9980</name>
</gene>
<dbReference type="Proteomes" id="UP000215127">
    <property type="component" value="Chromosome 10"/>
</dbReference>
<evidence type="ECO:0000313" key="8">
    <source>
        <dbReference type="Proteomes" id="UP000215127"/>
    </source>
</evidence>
<accession>A0A1X7S5C4</accession>
<dbReference type="EMBL" id="LT853701">
    <property type="protein sequence ID" value="SMQ54825.1"/>
    <property type="molecule type" value="Genomic_DNA"/>
</dbReference>
<dbReference type="PANTHER" id="PTHR46349:SF6">
    <property type="entry name" value="MYOSIN-6-LIKE"/>
    <property type="match status" value="1"/>
</dbReference>
<evidence type="ECO:0000313" key="7">
    <source>
        <dbReference type="EMBL" id="SMQ54825.1"/>
    </source>
</evidence>
<feature type="compositionally biased region" description="Polar residues" evidence="6">
    <location>
        <begin position="137"/>
        <end position="146"/>
    </location>
</feature>
<protein>
    <submittedName>
        <fullName evidence="7">Uncharacterized protein</fullName>
    </submittedName>
</protein>
<keyword evidence="4" id="KW-0505">Motor protein</keyword>
<evidence type="ECO:0000256" key="5">
    <source>
        <dbReference type="SAM" id="Coils"/>
    </source>
</evidence>
<comment type="subcellular location">
    <subcellularLocation>
        <location evidence="1">Cytoplasm</location>
    </subcellularLocation>
</comment>
<keyword evidence="8" id="KW-1185">Reference proteome</keyword>
<feature type="region of interest" description="Disordered" evidence="6">
    <location>
        <begin position="36"/>
        <end position="57"/>
    </location>
</feature>
<evidence type="ECO:0000256" key="4">
    <source>
        <dbReference type="ARBA" id="ARBA00023175"/>
    </source>
</evidence>
<keyword evidence="3" id="KW-0518">Myosin</keyword>
<evidence type="ECO:0000256" key="6">
    <source>
        <dbReference type="SAM" id="MobiDB-lite"/>
    </source>
</evidence>
<proteinExistence type="predicted"/>
<evidence type="ECO:0000256" key="2">
    <source>
        <dbReference type="ARBA" id="ARBA00022490"/>
    </source>
</evidence>
<feature type="coiled-coil region" evidence="5">
    <location>
        <begin position="318"/>
        <end position="352"/>
    </location>
</feature>
<evidence type="ECO:0000256" key="1">
    <source>
        <dbReference type="ARBA" id="ARBA00004496"/>
    </source>
</evidence>
<dbReference type="AlphaFoldDB" id="A0A1X7S5C4"/>
<feature type="coiled-coil region" evidence="5">
    <location>
        <begin position="483"/>
        <end position="552"/>
    </location>
</feature>
<sequence>MAPPGLQFQDLAQAIVRANVLRGKIYEAEQPRKNWLAQRQKSKTALTQHKNKPTTTTKDVSIVHSRLLQTQETVNHCEAALKETDLFVDEINTEIASDAGRIAFEAAVKKHHVPRKHAFHYLATSESYASPDEKHALSSSNPSFSLRNHDKSTPVEEIRAIMDDQVSSDWKGPDIWQRLKKRNKDYNTIREQHKTAKSDAERLQERVTAVEADVATATRRADGADDRLGESQKLLEQSQSRLEEVQATLSDLRQKSVPADELSRQLKSQKDLLNTKHESAIGKLQTEHVKNVTEAEAAVRRQLQSEHAGELGKKQVDLDTAQKSNGDLAQRIAELESQLSGLQGKINSLEAQQSNDETTKNNAIEKFRKDAEAAESLASERLTNTNKIQVWLDQEKANTKVIQGKLSDKEATLLDVQKQLDGARTAVTEGSKREKLLRQQLNTANDTAEQTADEIRGLEFDLETQTDEVARLEGVVSDRKADIDTLEKAAADQQKKYEDLERQAADLQTKLEEVQSESDSRNNTIGIRDTSIQDLQSKLAQLDLDLSQERRVKGSLEIIIDNIELSLREEGLPSALNPVTAVAVAQMRLSWKKTAEQAQQHYAKIQSLEISETKLKAVKTELDLGHGVSIDDEPASQARHLVVSINEARSQLDHLTGGAQPTSNPASGLGVQCAELVQYFNNLQSEILDEGRPRLSFQEFPKLLGRRYSQLSEYHAELDRTDFTVPLPRSVWGNAHRIRELKIFQSSVKNELSEVEVSEGSLLTACAKIQTLKSRLASHQSTLKEVQDELIKDHQSTAPANAKVSARVVAMRKSLDSARIVGENLMEHLAPLMPGYSPQYREAGMSVLNNLYIMVTEAERHSVSEARISIDDDSLDWDLSFVDSCSIQREVIYAYRSIDSYFLHVAFVAHTPEEAERTLVLAEAVLMDLLEFGTELNLGPRARIAIACSALFKRFCDTPNAQRTDNMYIALCRSMEIAIRCRVELSTNKLTNMIDVIRATMMTAVEYPHPIVEHFLDWVNLAVGRAGKTPLESAQSLGEVVPLVYNSSSCRLIAYMGILWVLDANSNDIRLYFCDQMNYAVDVAGNKLQFTAPRRRGLELGFTDAPVNLMYCEQSIQWLDEHFEDAVDKALG</sequence>
<feature type="compositionally biased region" description="Polar residues" evidence="6">
    <location>
        <begin position="37"/>
        <end position="57"/>
    </location>
</feature>
<feature type="coiled-coil region" evidence="5">
    <location>
        <begin position="186"/>
        <end position="255"/>
    </location>
</feature>
<organism evidence="7 8">
    <name type="scientific">Zymoseptoria tritici (strain ST99CH_3D7)</name>
    <dbReference type="NCBI Taxonomy" id="1276538"/>
    <lineage>
        <taxon>Eukaryota</taxon>
        <taxon>Fungi</taxon>
        <taxon>Dikarya</taxon>
        <taxon>Ascomycota</taxon>
        <taxon>Pezizomycotina</taxon>
        <taxon>Dothideomycetes</taxon>
        <taxon>Dothideomycetidae</taxon>
        <taxon>Mycosphaerellales</taxon>
        <taxon>Mycosphaerellaceae</taxon>
        <taxon>Zymoseptoria</taxon>
    </lineage>
</organism>
<name>A0A1X7S5C4_ZYMT9</name>
<keyword evidence="5" id="KW-0175">Coiled coil</keyword>
<reference evidence="7 8" key="1">
    <citation type="submission" date="2016-06" db="EMBL/GenBank/DDBJ databases">
        <authorList>
            <person name="Kjaerup R.B."/>
            <person name="Dalgaard T.S."/>
            <person name="Juul-Madsen H.R."/>
        </authorList>
    </citation>
    <scope>NUCLEOTIDE SEQUENCE [LARGE SCALE GENOMIC DNA]</scope>
</reference>
<keyword evidence="2" id="KW-0963">Cytoplasm</keyword>